<evidence type="ECO:0000256" key="7">
    <source>
        <dbReference type="ARBA" id="ARBA00013188"/>
    </source>
</evidence>
<dbReference type="InterPro" id="IPR013785">
    <property type="entry name" value="Aldolase_TIM"/>
</dbReference>
<gene>
    <name evidence="16" type="primary">LOC113789764</name>
</gene>
<evidence type="ECO:0000256" key="2">
    <source>
        <dbReference type="ARBA" id="ARBA00001936"/>
    </source>
</evidence>
<reference evidence="16" key="1">
    <citation type="submission" date="2025-08" db="UniProtKB">
        <authorList>
            <consortium name="RefSeq"/>
        </authorList>
    </citation>
    <scope>IDENTIFICATION</scope>
    <source>
        <strain evidence="16">Airmid</strain>
    </source>
</reference>
<evidence type="ECO:0000313" key="16">
    <source>
        <dbReference type="RefSeq" id="XP_027195145.1"/>
    </source>
</evidence>
<dbReference type="InParanoid" id="A0A6P6XNU3"/>
<name>A0A6P6XNU3_DERPT</name>
<dbReference type="InterPro" id="IPR000056">
    <property type="entry name" value="Ribul_P_3_epim-like"/>
</dbReference>
<comment type="catalytic activity">
    <reaction evidence="1">
        <text>D-ribulose 5-phosphate = D-xylulose 5-phosphate</text>
        <dbReference type="Rhea" id="RHEA:13677"/>
        <dbReference type="ChEBI" id="CHEBI:57737"/>
        <dbReference type="ChEBI" id="CHEBI:58121"/>
        <dbReference type="EC" id="5.1.3.1"/>
    </reaction>
</comment>
<dbReference type="KEGG" id="dpte:113789764"/>
<comment type="similarity">
    <text evidence="5">Belongs to the ribulose-phosphate 3-epimerase family.</text>
</comment>
<organism evidence="15 16">
    <name type="scientific">Dermatophagoides pteronyssinus</name>
    <name type="common">European house dust mite</name>
    <dbReference type="NCBI Taxonomy" id="6956"/>
    <lineage>
        <taxon>Eukaryota</taxon>
        <taxon>Metazoa</taxon>
        <taxon>Ecdysozoa</taxon>
        <taxon>Arthropoda</taxon>
        <taxon>Chelicerata</taxon>
        <taxon>Arachnida</taxon>
        <taxon>Acari</taxon>
        <taxon>Acariformes</taxon>
        <taxon>Sarcoptiformes</taxon>
        <taxon>Astigmata</taxon>
        <taxon>Psoroptidia</taxon>
        <taxon>Analgoidea</taxon>
        <taxon>Pyroglyphidae</taxon>
        <taxon>Dermatophagoidinae</taxon>
        <taxon>Dermatophagoides</taxon>
    </lineage>
</organism>
<evidence type="ECO:0000256" key="9">
    <source>
        <dbReference type="ARBA" id="ARBA00022833"/>
    </source>
</evidence>
<dbReference type="RefSeq" id="XP_027195145.1">
    <property type="nucleotide sequence ID" value="XM_027339344.1"/>
</dbReference>
<evidence type="ECO:0000256" key="1">
    <source>
        <dbReference type="ARBA" id="ARBA00001782"/>
    </source>
</evidence>
<evidence type="ECO:0000256" key="12">
    <source>
        <dbReference type="ARBA" id="ARBA00023235"/>
    </source>
</evidence>
<evidence type="ECO:0000256" key="8">
    <source>
        <dbReference type="ARBA" id="ARBA00022723"/>
    </source>
</evidence>
<dbReference type="GO" id="GO:0005975">
    <property type="term" value="P:carbohydrate metabolic process"/>
    <property type="evidence" value="ECO:0007669"/>
    <property type="project" value="InterPro"/>
</dbReference>
<evidence type="ECO:0000256" key="3">
    <source>
        <dbReference type="ARBA" id="ARBA00001947"/>
    </source>
</evidence>
<evidence type="ECO:0000313" key="15">
    <source>
        <dbReference type="Proteomes" id="UP000515146"/>
    </source>
</evidence>
<comment type="subunit">
    <text evidence="6">Homodimer.</text>
</comment>
<keyword evidence="9" id="KW-0862">Zinc</keyword>
<evidence type="ECO:0000256" key="11">
    <source>
        <dbReference type="ARBA" id="ARBA00023211"/>
    </source>
</evidence>
<protein>
    <recommendedName>
        <fullName evidence="7">ribulose-phosphate 3-epimerase</fullName>
        <ecNumber evidence="7">5.1.3.1</ecNumber>
    </recommendedName>
</protein>
<dbReference type="CTD" id="6120"/>
<evidence type="ECO:0000256" key="4">
    <source>
        <dbReference type="ARBA" id="ARBA00001954"/>
    </source>
</evidence>
<evidence type="ECO:0000256" key="14">
    <source>
        <dbReference type="ARBA" id="ARBA00057323"/>
    </source>
</evidence>
<comment type="function">
    <text evidence="14">Catalyzes the reversible epimerization of D-ribulose 5-phosphate to D-xylulose 5-phosphate.</text>
</comment>
<comment type="cofactor">
    <cofactor evidence="3">
        <name>Zn(2+)</name>
        <dbReference type="ChEBI" id="CHEBI:29105"/>
    </cofactor>
</comment>
<dbReference type="InterPro" id="IPR011060">
    <property type="entry name" value="RibuloseP-bd_barrel"/>
</dbReference>
<dbReference type="GO" id="GO:0004750">
    <property type="term" value="F:D-ribulose-phosphate 3-epimerase activity"/>
    <property type="evidence" value="ECO:0007669"/>
    <property type="project" value="UniProtKB-EC"/>
</dbReference>
<dbReference type="SUPFAM" id="SSF51366">
    <property type="entry name" value="Ribulose-phoshate binding barrel"/>
    <property type="match status" value="1"/>
</dbReference>
<keyword evidence="15" id="KW-1185">Reference proteome</keyword>
<evidence type="ECO:0000256" key="6">
    <source>
        <dbReference type="ARBA" id="ARBA00011738"/>
    </source>
</evidence>
<sequence length="234" mass="26090">MAPKCVHAAVGASILNCNFIRIREELKKLVDAGIDFVHLDVMDGNFVDDITFGPSFVRNLILDFPEITFEVHMMVEHPMKFIEPMAMAGVSRYIFHYEVTKNSSPDYKYSVEEIIDSIRSSKMEVALAINPDTPVQVVEPFLCLVDSILIMTVRPGLGGQKFMANMMPKVQHLRSLKQSSMADIELDGGVSPDNTDICGKAGANRIVCGSALLRSTKKSEDILKMRRDLYSTID</sequence>
<evidence type="ECO:0000256" key="10">
    <source>
        <dbReference type="ARBA" id="ARBA00023004"/>
    </source>
</evidence>
<dbReference type="AlphaFoldDB" id="A0A6P6XNU3"/>
<dbReference type="Gene3D" id="3.20.20.70">
    <property type="entry name" value="Aldolase class I"/>
    <property type="match status" value="1"/>
</dbReference>
<dbReference type="GO" id="GO:0046872">
    <property type="term" value="F:metal ion binding"/>
    <property type="evidence" value="ECO:0007669"/>
    <property type="project" value="UniProtKB-KW"/>
</dbReference>
<keyword evidence="11" id="KW-0464">Manganese</keyword>
<proteinExistence type="inferred from homology"/>
<evidence type="ECO:0000256" key="5">
    <source>
        <dbReference type="ARBA" id="ARBA00009541"/>
    </source>
</evidence>
<comment type="cofactor">
    <cofactor evidence="4">
        <name>Fe(2+)</name>
        <dbReference type="ChEBI" id="CHEBI:29033"/>
    </cofactor>
</comment>
<dbReference type="OMA" id="CHLMIED"/>
<dbReference type="GO" id="GO:0046496">
    <property type="term" value="P:nicotinamide nucleotide metabolic process"/>
    <property type="evidence" value="ECO:0007669"/>
    <property type="project" value="UniProtKB-ARBA"/>
</dbReference>
<keyword evidence="13" id="KW-0119">Carbohydrate metabolism</keyword>
<dbReference type="PROSITE" id="PS01086">
    <property type="entry name" value="RIBUL_P_3_EPIMER_2"/>
    <property type="match status" value="1"/>
</dbReference>
<keyword evidence="12" id="KW-0413">Isomerase</keyword>
<dbReference type="FunCoup" id="A0A6P6XNU3">
    <property type="interactions" value="861"/>
</dbReference>
<accession>A0A6P6XNU3</accession>
<dbReference type="OrthoDB" id="1927044at2759"/>
<dbReference type="GO" id="GO:1901135">
    <property type="term" value="P:carbohydrate derivative metabolic process"/>
    <property type="evidence" value="ECO:0007669"/>
    <property type="project" value="UniProtKB-ARBA"/>
</dbReference>
<dbReference type="NCBIfam" id="NF004076">
    <property type="entry name" value="PRK05581.1-4"/>
    <property type="match status" value="1"/>
</dbReference>
<keyword evidence="8" id="KW-0479">Metal-binding</keyword>
<comment type="cofactor">
    <cofactor evidence="2">
        <name>Mn(2+)</name>
        <dbReference type="ChEBI" id="CHEBI:29035"/>
    </cofactor>
</comment>
<evidence type="ECO:0000256" key="13">
    <source>
        <dbReference type="ARBA" id="ARBA00023277"/>
    </source>
</evidence>
<keyword evidence="10" id="KW-0408">Iron</keyword>
<dbReference type="GO" id="GO:0006163">
    <property type="term" value="P:purine nucleotide metabolic process"/>
    <property type="evidence" value="ECO:0007669"/>
    <property type="project" value="UniProtKB-ARBA"/>
</dbReference>
<dbReference type="FunFam" id="3.20.20.70:FF:000191">
    <property type="entry name" value="ribulose-phosphate 3-epimerase isoform X2"/>
    <property type="match status" value="1"/>
</dbReference>
<dbReference type="GO" id="GO:0006091">
    <property type="term" value="P:generation of precursor metabolites and energy"/>
    <property type="evidence" value="ECO:0007669"/>
    <property type="project" value="UniProtKB-ARBA"/>
</dbReference>
<dbReference type="Proteomes" id="UP000515146">
    <property type="component" value="Unplaced"/>
</dbReference>
<dbReference type="PANTHER" id="PTHR11749">
    <property type="entry name" value="RIBULOSE-5-PHOSPHATE-3-EPIMERASE"/>
    <property type="match status" value="1"/>
</dbReference>
<dbReference type="Pfam" id="PF00834">
    <property type="entry name" value="Ribul_P_3_epim"/>
    <property type="match status" value="1"/>
</dbReference>
<dbReference type="CDD" id="cd00429">
    <property type="entry name" value="RPE"/>
    <property type="match status" value="1"/>
</dbReference>
<dbReference type="EC" id="5.1.3.1" evidence="7"/>